<evidence type="ECO:0000313" key="2">
    <source>
        <dbReference type="Proteomes" id="UP000246073"/>
    </source>
</evidence>
<accession>A0A2P9HKN8</accession>
<dbReference type="Proteomes" id="UP000246073">
    <property type="component" value="Unassembled WGS sequence"/>
</dbReference>
<gene>
    <name evidence="1" type="ORF">OHAE_544</name>
</gene>
<dbReference type="EMBL" id="OOFM01000005">
    <property type="protein sequence ID" value="SPL64677.1"/>
    <property type="molecule type" value="Genomic_DNA"/>
</dbReference>
<protein>
    <submittedName>
        <fullName evidence="1">Uncharacterized protein</fullName>
    </submittedName>
</protein>
<organism evidence="1 2">
    <name type="scientific">Ochrobactrum soli</name>
    <dbReference type="NCBI Taxonomy" id="2448455"/>
    <lineage>
        <taxon>Bacteria</taxon>
        <taxon>Pseudomonadati</taxon>
        <taxon>Pseudomonadota</taxon>
        <taxon>Alphaproteobacteria</taxon>
        <taxon>Hyphomicrobiales</taxon>
        <taxon>Brucellaceae</taxon>
        <taxon>Brucella/Ochrobactrum group</taxon>
        <taxon>Ochrobactrum</taxon>
    </lineage>
</organism>
<dbReference type="AlphaFoldDB" id="A0A2P9HKN8"/>
<evidence type="ECO:0000313" key="1">
    <source>
        <dbReference type="EMBL" id="SPL64677.1"/>
    </source>
</evidence>
<sequence>MPARAVRGKCPNLGFQYAPLRPSQGRKRSGRQTLMRCLPKILSYFTT</sequence>
<proteinExistence type="predicted"/>
<name>A0A2P9HKN8_9HYPH</name>
<reference evidence="2" key="1">
    <citation type="submission" date="2017-12" db="EMBL/GenBank/DDBJ databases">
        <authorList>
            <person name="Diaz M."/>
        </authorList>
    </citation>
    <scope>NUCLEOTIDE SEQUENCE [LARGE SCALE GENOMIC DNA]</scope>
    <source>
        <strain evidence="2">FI11154</strain>
    </source>
</reference>